<organism evidence="6 7">
    <name type="scientific">Methylibium petroleiphilum (strain ATCC BAA-1232 / LMG 22953 / PM1)</name>
    <dbReference type="NCBI Taxonomy" id="420662"/>
    <lineage>
        <taxon>Bacteria</taxon>
        <taxon>Pseudomonadati</taxon>
        <taxon>Pseudomonadota</taxon>
        <taxon>Betaproteobacteria</taxon>
        <taxon>Burkholderiales</taxon>
        <taxon>Sphaerotilaceae</taxon>
        <taxon>Methylibium</taxon>
    </lineage>
</organism>
<dbReference type="InterPro" id="IPR025166">
    <property type="entry name" value="Integrase_DNA_bind_dom"/>
</dbReference>
<dbReference type="GO" id="GO:0003677">
    <property type="term" value="F:DNA binding"/>
    <property type="evidence" value="ECO:0007669"/>
    <property type="project" value="UniProtKB-KW"/>
</dbReference>
<dbReference type="SUPFAM" id="SSF56349">
    <property type="entry name" value="DNA breaking-rejoining enzymes"/>
    <property type="match status" value="1"/>
</dbReference>
<reference evidence="6 7" key="1">
    <citation type="journal article" date="2007" name="J. Bacteriol.">
        <title>Whole-genome analysis of the methyl tert-butyl ether-degrading beta-proteobacterium Methylibium petroleiphilum PM1.</title>
        <authorList>
            <person name="Kane S.R."/>
            <person name="Chakicherla A.Y."/>
            <person name="Chain P.S.G."/>
            <person name="Schmidt R."/>
            <person name="Shin M.W."/>
            <person name="Legler T.C."/>
            <person name="Scow K.M."/>
            <person name="Larimer F.W."/>
            <person name="Lucas S.M."/>
            <person name="Richardson P.M."/>
            <person name="Hristova K.R."/>
        </authorList>
    </citation>
    <scope>NUCLEOTIDE SEQUENCE [LARGE SCALE GENOMIC DNA]</scope>
    <source>
        <strain evidence="7">ATCC BAA-1232 / LMG 22953 / PM1</strain>
    </source>
</reference>
<dbReference type="HOGENOM" id="CLU_027562_0_4_4"/>
<dbReference type="InterPro" id="IPR013762">
    <property type="entry name" value="Integrase-like_cat_sf"/>
</dbReference>
<proteinExistence type="inferred from homology"/>
<dbReference type="eggNOG" id="COG0582">
    <property type="taxonomic scope" value="Bacteria"/>
</dbReference>
<dbReference type="Pfam" id="PF13356">
    <property type="entry name" value="Arm-DNA-bind_3"/>
    <property type="match status" value="1"/>
</dbReference>
<keyword evidence="3" id="KW-0238">DNA-binding</keyword>
<dbReference type="KEGG" id="mpt:Mpe_A1623"/>
<keyword evidence="7" id="KW-1185">Reference proteome</keyword>
<dbReference type="CDD" id="cd00801">
    <property type="entry name" value="INT_P4_C"/>
    <property type="match status" value="1"/>
</dbReference>
<evidence type="ECO:0000313" key="6">
    <source>
        <dbReference type="EMBL" id="ABM94585.1"/>
    </source>
</evidence>
<dbReference type="EMBL" id="CP000555">
    <property type="protein sequence ID" value="ABM94585.1"/>
    <property type="molecule type" value="Genomic_DNA"/>
</dbReference>
<dbReference type="InterPro" id="IPR050808">
    <property type="entry name" value="Phage_Integrase"/>
</dbReference>
<dbReference type="Gene3D" id="1.10.443.10">
    <property type="entry name" value="Intergrase catalytic core"/>
    <property type="match status" value="1"/>
</dbReference>
<dbReference type="PANTHER" id="PTHR30629:SF2">
    <property type="entry name" value="PROPHAGE INTEGRASE INTS-RELATED"/>
    <property type="match status" value="1"/>
</dbReference>
<protein>
    <submittedName>
        <fullName evidence="6">Integrase or site-specific recombinase</fullName>
    </submittedName>
</protein>
<dbReference type="Proteomes" id="UP000000366">
    <property type="component" value="Chromosome"/>
</dbReference>
<dbReference type="AlphaFoldDB" id="A2SG96"/>
<dbReference type="PROSITE" id="PS51898">
    <property type="entry name" value="TYR_RECOMBINASE"/>
    <property type="match status" value="1"/>
</dbReference>
<dbReference type="Pfam" id="PF00589">
    <property type="entry name" value="Phage_integrase"/>
    <property type="match status" value="1"/>
</dbReference>
<dbReference type="GO" id="GO:0006310">
    <property type="term" value="P:DNA recombination"/>
    <property type="evidence" value="ECO:0007669"/>
    <property type="project" value="UniProtKB-KW"/>
</dbReference>
<dbReference type="RefSeq" id="WP_011829222.1">
    <property type="nucleotide sequence ID" value="NC_008825.1"/>
</dbReference>
<dbReference type="Gene3D" id="1.10.150.130">
    <property type="match status" value="1"/>
</dbReference>
<evidence type="ECO:0000256" key="3">
    <source>
        <dbReference type="ARBA" id="ARBA00023125"/>
    </source>
</evidence>
<gene>
    <name evidence="6" type="ordered locus">Mpe_A1623</name>
</gene>
<keyword evidence="4" id="KW-0233">DNA recombination</keyword>
<dbReference type="InterPro" id="IPR038488">
    <property type="entry name" value="Integrase_DNA-bd_sf"/>
</dbReference>
<sequence length="466" mass="52564">MSVVRRLDEAAQAIPLRARSLTDLQLKALKPRDKAYKVSDRDGLYAYVAPSGTVSLRYDYRIGRRRETLTLGRYDATAPARVPRSLDVLEYGMGLSLAEARLLLTKAKRALEQGVSPSRAKAEQKAAESDALTFGKWAERYFEFKGDPKSKGEQLADSTLAMRRSTYKRALEKPLGKLMLEEITPNRLAALCDDIKAQRGPAVAVHAREIVLMVYRHVQRKGIEVPNPAERVQASAIARFEPRDRALSPSELRLFLAALDQCATMPTLRLAVRFVLLTGVRKGEFIGATWDEIVFDTETWTIPSRRMKGGRAHVVYLSDQAMDILTTLRSCFSASRYLHPGRYDSDLPISDATLNRVIAMAIRGIQATAPEFQPFTVHDLRRTFSTSLNRAKFDERWIEMALAHVPRNRIAATYNVARYAAERRIMMQAWADMLDLWEKGESAKEVILKAKQAASEVTDFELEDDL</sequence>
<dbReference type="GO" id="GO:0015074">
    <property type="term" value="P:DNA integration"/>
    <property type="evidence" value="ECO:0007669"/>
    <property type="project" value="UniProtKB-KW"/>
</dbReference>
<accession>A2SG96</accession>
<comment type="similarity">
    <text evidence="1">Belongs to the 'phage' integrase family.</text>
</comment>
<dbReference type="InterPro" id="IPR010998">
    <property type="entry name" value="Integrase_recombinase_N"/>
</dbReference>
<keyword evidence="2" id="KW-0229">DNA integration</keyword>
<dbReference type="STRING" id="420662.Mpe_A1623"/>
<dbReference type="InterPro" id="IPR002104">
    <property type="entry name" value="Integrase_catalytic"/>
</dbReference>
<evidence type="ECO:0000313" key="7">
    <source>
        <dbReference type="Proteomes" id="UP000000366"/>
    </source>
</evidence>
<dbReference type="Gene3D" id="3.30.160.390">
    <property type="entry name" value="Integrase, DNA-binding domain"/>
    <property type="match status" value="1"/>
</dbReference>
<dbReference type="InterPro" id="IPR011010">
    <property type="entry name" value="DNA_brk_join_enz"/>
</dbReference>
<feature type="domain" description="Tyr recombinase" evidence="5">
    <location>
        <begin position="242"/>
        <end position="427"/>
    </location>
</feature>
<dbReference type="PANTHER" id="PTHR30629">
    <property type="entry name" value="PROPHAGE INTEGRASE"/>
    <property type="match status" value="1"/>
</dbReference>
<name>A2SG96_METPP</name>
<evidence type="ECO:0000256" key="4">
    <source>
        <dbReference type="ARBA" id="ARBA00023172"/>
    </source>
</evidence>
<evidence type="ECO:0000256" key="1">
    <source>
        <dbReference type="ARBA" id="ARBA00008857"/>
    </source>
</evidence>
<evidence type="ECO:0000259" key="5">
    <source>
        <dbReference type="PROSITE" id="PS51898"/>
    </source>
</evidence>
<evidence type="ECO:0000256" key="2">
    <source>
        <dbReference type="ARBA" id="ARBA00022908"/>
    </source>
</evidence>